<dbReference type="EMBL" id="BMMT01000009">
    <property type="protein sequence ID" value="GGI90645.1"/>
    <property type="molecule type" value="Genomic_DNA"/>
</dbReference>
<proteinExistence type="predicted"/>
<name>A0A917JWX5_9PSEU</name>
<dbReference type="EMBL" id="BAAAHC010000013">
    <property type="protein sequence ID" value="GAA0529884.1"/>
    <property type="molecule type" value="Genomic_DNA"/>
</dbReference>
<reference evidence="1 4" key="2">
    <citation type="journal article" date="2019" name="Int. J. Syst. Evol. Microbiol.">
        <title>The Global Catalogue of Microorganisms (GCM) 10K type strain sequencing project: providing services to taxonomists for standard genome sequencing and annotation.</title>
        <authorList>
            <consortium name="The Broad Institute Genomics Platform"/>
            <consortium name="The Broad Institute Genome Sequencing Center for Infectious Disease"/>
            <person name="Wu L."/>
            <person name="Ma J."/>
        </authorList>
    </citation>
    <scope>NUCLEOTIDE SEQUENCE [LARGE SCALE GENOMIC DNA]</scope>
    <source>
        <strain evidence="1 4">JCM 10664</strain>
    </source>
</reference>
<dbReference type="Proteomes" id="UP001500220">
    <property type="component" value="Unassembled WGS sequence"/>
</dbReference>
<evidence type="ECO:0000313" key="4">
    <source>
        <dbReference type="Proteomes" id="UP001500220"/>
    </source>
</evidence>
<accession>A0A917JWX5</accession>
<gene>
    <name evidence="1" type="ORF">GCM10009545_35440</name>
    <name evidence="2" type="ORF">GCM10011581_29640</name>
</gene>
<comment type="caution">
    <text evidence="2">The sequence shown here is derived from an EMBL/GenBank/DDBJ whole genome shotgun (WGS) entry which is preliminary data.</text>
</comment>
<reference evidence="1" key="4">
    <citation type="submission" date="2023-12" db="EMBL/GenBank/DDBJ databases">
        <authorList>
            <person name="Sun Q."/>
            <person name="Inoue M."/>
        </authorList>
    </citation>
    <scope>NUCLEOTIDE SEQUENCE</scope>
    <source>
        <strain evidence="1">JCM 10664</strain>
    </source>
</reference>
<keyword evidence="4" id="KW-1185">Reference proteome</keyword>
<evidence type="ECO:0000313" key="1">
    <source>
        <dbReference type="EMBL" id="GAA0529884.1"/>
    </source>
</evidence>
<evidence type="ECO:0000313" key="2">
    <source>
        <dbReference type="EMBL" id="GGI90645.1"/>
    </source>
</evidence>
<dbReference type="AlphaFoldDB" id="A0A917JWX5"/>
<evidence type="ECO:0000313" key="3">
    <source>
        <dbReference type="Proteomes" id="UP000597989"/>
    </source>
</evidence>
<protein>
    <submittedName>
        <fullName evidence="2">Uncharacterized protein</fullName>
    </submittedName>
</protein>
<reference evidence="2 3" key="1">
    <citation type="journal article" date="2014" name="Int. J. Syst. Evol. Microbiol.">
        <title>Complete genome sequence of Corynebacterium casei LMG S-19264T (=DSM 44701T), isolated from a smear-ripened cheese.</title>
        <authorList>
            <consortium name="US DOE Joint Genome Institute (JGI-PGF)"/>
            <person name="Walter F."/>
            <person name="Albersmeier A."/>
            <person name="Kalinowski J."/>
            <person name="Ruckert C."/>
        </authorList>
    </citation>
    <scope>NUCLEOTIDE SEQUENCE [LARGE SCALE GENOMIC DNA]</scope>
    <source>
        <strain evidence="2 3">CGMCC 4.7206</strain>
    </source>
</reference>
<sequence>MVGVESPGQIEGLLDGDDVFGNGDRWSAQNRHDCLHRWSAPGFASGRTSGRPAGVLGAGWGNHADIACGAELIIGPAPDHGDRAPHRFPRHNH</sequence>
<organism evidence="2 3">
    <name type="scientific">Saccharopolyspora thermophila</name>
    <dbReference type="NCBI Taxonomy" id="89367"/>
    <lineage>
        <taxon>Bacteria</taxon>
        <taxon>Bacillati</taxon>
        <taxon>Actinomycetota</taxon>
        <taxon>Actinomycetes</taxon>
        <taxon>Pseudonocardiales</taxon>
        <taxon>Pseudonocardiaceae</taxon>
        <taxon>Saccharopolyspora</taxon>
    </lineage>
</organism>
<dbReference type="Proteomes" id="UP000597989">
    <property type="component" value="Unassembled WGS sequence"/>
</dbReference>
<reference evidence="2" key="3">
    <citation type="submission" date="2020-09" db="EMBL/GenBank/DDBJ databases">
        <authorList>
            <person name="Sun Q."/>
            <person name="Zhou Y."/>
        </authorList>
    </citation>
    <scope>NUCLEOTIDE SEQUENCE</scope>
    <source>
        <strain evidence="2">CGMCC 4.7206</strain>
    </source>
</reference>